<dbReference type="Proteomes" id="UP000619041">
    <property type="component" value="Unassembled WGS sequence"/>
</dbReference>
<organism evidence="1 2">
    <name type="scientific">Tsuneonella deserti</name>
    <dbReference type="NCBI Taxonomy" id="2035528"/>
    <lineage>
        <taxon>Bacteria</taxon>
        <taxon>Pseudomonadati</taxon>
        <taxon>Pseudomonadota</taxon>
        <taxon>Alphaproteobacteria</taxon>
        <taxon>Sphingomonadales</taxon>
        <taxon>Erythrobacteraceae</taxon>
        <taxon>Tsuneonella</taxon>
    </lineage>
</organism>
<gene>
    <name evidence="1" type="ORF">GCM10011515_11330</name>
</gene>
<name>A0ABQ1S6R8_9SPHN</name>
<dbReference type="RefSeq" id="WP_188644244.1">
    <property type="nucleotide sequence ID" value="NZ_BMKL01000001.1"/>
</dbReference>
<dbReference type="Gene3D" id="3.40.50.300">
    <property type="entry name" value="P-loop containing nucleotide triphosphate hydrolases"/>
    <property type="match status" value="1"/>
</dbReference>
<sequence>MKENGPLAPVIAIVGADGSGKSTLAADLAADLAAERPAEYVYLGLGSGQIGHRIATTPILGALLTPFIAKKAGRTRDPKDRIPGLLTALVVYLFSRSRKARFDAMLARRRRGIVVITDRYPQVEVPGFYDGPGLSAARAEGPFVRWLAAREARLYAEMATYVPTLVIRLAIDADTALARKPEHDRTLVEQKIAVTPLLTFGGARIAEIDATMDYAAERAEARRLIDQVLGA</sequence>
<comment type="caution">
    <text evidence="1">The sequence shown here is derived from an EMBL/GenBank/DDBJ whole genome shotgun (WGS) entry which is preliminary data.</text>
</comment>
<protein>
    <submittedName>
        <fullName evidence="1">Lipoprotein</fullName>
    </submittedName>
</protein>
<dbReference type="EMBL" id="BMKL01000001">
    <property type="protein sequence ID" value="GGD93278.1"/>
    <property type="molecule type" value="Genomic_DNA"/>
</dbReference>
<accession>A0ABQ1S6R8</accession>
<evidence type="ECO:0000313" key="2">
    <source>
        <dbReference type="Proteomes" id="UP000619041"/>
    </source>
</evidence>
<evidence type="ECO:0000313" key="1">
    <source>
        <dbReference type="EMBL" id="GGD93278.1"/>
    </source>
</evidence>
<dbReference type="SUPFAM" id="SSF52540">
    <property type="entry name" value="P-loop containing nucleoside triphosphate hydrolases"/>
    <property type="match status" value="1"/>
</dbReference>
<proteinExistence type="predicted"/>
<keyword evidence="1" id="KW-0449">Lipoprotein</keyword>
<dbReference type="InterPro" id="IPR027417">
    <property type="entry name" value="P-loop_NTPase"/>
</dbReference>
<keyword evidence="2" id="KW-1185">Reference proteome</keyword>
<reference evidence="2" key="1">
    <citation type="journal article" date="2019" name="Int. J. Syst. Evol. Microbiol.">
        <title>The Global Catalogue of Microorganisms (GCM) 10K type strain sequencing project: providing services to taxonomists for standard genome sequencing and annotation.</title>
        <authorList>
            <consortium name="The Broad Institute Genomics Platform"/>
            <consortium name="The Broad Institute Genome Sequencing Center for Infectious Disease"/>
            <person name="Wu L."/>
            <person name="Ma J."/>
        </authorList>
    </citation>
    <scope>NUCLEOTIDE SEQUENCE [LARGE SCALE GENOMIC DNA]</scope>
    <source>
        <strain evidence="2">CGMCC 1.15959</strain>
    </source>
</reference>